<protein>
    <recommendedName>
        <fullName evidence="2">HAM1-like N-terminal domain-containing protein</fullName>
    </recommendedName>
</protein>
<dbReference type="Gene3D" id="3.15.10.10">
    <property type="entry name" value="Bactericidal permeability-increasing protein, domain 1"/>
    <property type="match status" value="1"/>
</dbReference>
<evidence type="ECO:0000259" key="2">
    <source>
        <dbReference type="Pfam" id="PF19343"/>
    </source>
</evidence>
<dbReference type="Pfam" id="PF19343">
    <property type="entry name" value="HAM1_N"/>
    <property type="match status" value="2"/>
</dbReference>
<evidence type="ECO:0000313" key="3">
    <source>
        <dbReference type="EMBL" id="MDI1489890.1"/>
    </source>
</evidence>
<organism evidence="3 4">
    <name type="scientific">Ramalina farinacea</name>
    <dbReference type="NCBI Taxonomy" id="258253"/>
    <lineage>
        <taxon>Eukaryota</taxon>
        <taxon>Fungi</taxon>
        <taxon>Dikarya</taxon>
        <taxon>Ascomycota</taxon>
        <taxon>Pezizomycotina</taxon>
        <taxon>Lecanoromycetes</taxon>
        <taxon>OSLEUM clade</taxon>
        <taxon>Lecanoromycetidae</taxon>
        <taxon>Lecanorales</taxon>
        <taxon>Lecanorineae</taxon>
        <taxon>Ramalinaceae</taxon>
        <taxon>Ramalina</taxon>
    </lineage>
</organism>
<evidence type="ECO:0000256" key="1">
    <source>
        <dbReference type="SAM" id="MobiDB-lite"/>
    </source>
</evidence>
<reference evidence="3" key="1">
    <citation type="journal article" date="2023" name="Genome Biol. Evol.">
        <title>First Whole Genome Sequence and Flow Cytometry Genome Size Data for the Lichen-Forming Fungus Ramalina farinacea (Ascomycota).</title>
        <authorList>
            <person name="Llewellyn T."/>
            <person name="Mian S."/>
            <person name="Hill R."/>
            <person name="Leitch I.J."/>
            <person name="Gaya E."/>
        </authorList>
    </citation>
    <scope>NUCLEOTIDE SEQUENCE</scope>
    <source>
        <strain evidence="3">LIQ254RAFAR</strain>
    </source>
</reference>
<proteinExistence type="predicted"/>
<feature type="domain" description="HAM1-like N-terminal" evidence="2">
    <location>
        <begin position="239"/>
        <end position="578"/>
    </location>
</feature>
<dbReference type="SUPFAM" id="SSF55394">
    <property type="entry name" value="Bactericidal permeability-increasing protein, BPI"/>
    <property type="match status" value="1"/>
</dbReference>
<accession>A0AA43QT54</accession>
<feature type="region of interest" description="Disordered" evidence="1">
    <location>
        <begin position="188"/>
        <end position="219"/>
    </location>
</feature>
<dbReference type="EMBL" id="JAPUFD010000010">
    <property type="protein sequence ID" value="MDI1489890.1"/>
    <property type="molecule type" value="Genomic_DNA"/>
</dbReference>
<gene>
    <name evidence="3" type="ORF">OHK93_001089</name>
</gene>
<feature type="domain" description="HAM1-like N-terminal" evidence="2">
    <location>
        <begin position="25"/>
        <end position="208"/>
    </location>
</feature>
<dbReference type="InterPro" id="IPR017943">
    <property type="entry name" value="Bactericidal_perm-incr_a/b_dom"/>
</dbReference>
<dbReference type="PANTHER" id="PTHR31138">
    <property type="entry name" value="CHROMOSOME 19, WHOLE GENOME SHOTGUN SEQUENCE"/>
    <property type="match status" value="1"/>
</dbReference>
<sequence length="750" mass="83909">MSNCCGFGRKSRNEDTEALLPRYADDTSLQKSLHQKMHSYQMLRALSGGFMPSTEQVIINLRTLLASDVLNPDNPDLSDSGRLLLKHCKELLKIFIEMLRNKNGLDQIQDFIWYLSKSRISLDTDHLAKSAANVKAQADATATYQSIRTVGGLLLTNTDFRIFLGDLGTIGRQVFADTAFTLSNVAQEAGKELQPPEEDSKTIQHPGSEKGPPPTAGNLEAEATDVSKVVGNGLAKTGKEAFSSLQENVTGQQKDTLLYRLKEAVLKLRQRPDYSDSVSTLSLLLKRYAMAYSRAASKTIETAKDDVSTNPELDRAISNFWSFVSSFGDKEAWQSLEKKANKVMEHSQNDPEFEELMTAVGNSLQKLLSDPSFFDSADAQFRELRERAKQVGTESSLREDVDMALDQLQKTLQSVIQDQDISRLISLATRVFTILTPKDEITNKDLIQDCLHVFIPLAIQAIQYVPIPRLEVSVPDMDLLLENLILEPGRTVNNTSFLPYKLQVKSYNDLEIRKTHTRRTTTSTTNTVTIAVNGLSIRADEVGFWLRAHSGLFRLADEGIASFQLDERGIDIALDVEIGKEKLEKILTLKKVRVQVHKLSYNLRKSKLSWLAWIIKPILRPIVRKVLERQLATAIADGLHAANRELLFARERLRATRISDPQDVRKFIKAVITRLTPAEDPDVYTAVGVTPSSGVFKGVYAPGSIVKLWEDEARLAGERVEDNEVRGAGWRNEIFDVQTAAMGGHFMMNE</sequence>
<keyword evidence="4" id="KW-1185">Reference proteome</keyword>
<dbReference type="Proteomes" id="UP001161017">
    <property type="component" value="Unassembled WGS sequence"/>
</dbReference>
<dbReference type="GO" id="GO:0008289">
    <property type="term" value="F:lipid binding"/>
    <property type="evidence" value="ECO:0007669"/>
    <property type="project" value="InterPro"/>
</dbReference>
<name>A0AA43QT54_9LECA</name>
<comment type="caution">
    <text evidence="3">The sequence shown here is derived from an EMBL/GenBank/DDBJ whole genome shotgun (WGS) entry which is preliminary data.</text>
</comment>
<dbReference type="InterPro" id="IPR045967">
    <property type="entry name" value="HAM1-like_N"/>
</dbReference>
<evidence type="ECO:0000313" key="4">
    <source>
        <dbReference type="Proteomes" id="UP001161017"/>
    </source>
</evidence>
<dbReference type="PANTHER" id="PTHR31138:SF4">
    <property type="entry name" value="DUF5923 DOMAIN-CONTAINING PROTEIN"/>
    <property type="match status" value="1"/>
</dbReference>
<dbReference type="AlphaFoldDB" id="A0AA43QT54"/>